<feature type="signal peptide" evidence="2">
    <location>
        <begin position="1"/>
        <end position="23"/>
    </location>
</feature>
<dbReference type="Proteomes" id="UP000821853">
    <property type="component" value="Chromosome 1"/>
</dbReference>
<feature type="region of interest" description="Disordered" evidence="1">
    <location>
        <begin position="307"/>
        <end position="382"/>
    </location>
</feature>
<evidence type="ECO:0000313" key="3">
    <source>
        <dbReference type="EMBL" id="KAH9361122.1"/>
    </source>
</evidence>
<feature type="compositionally biased region" description="Polar residues" evidence="1">
    <location>
        <begin position="94"/>
        <end position="113"/>
    </location>
</feature>
<feature type="compositionally biased region" description="Polar residues" evidence="1">
    <location>
        <begin position="468"/>
        <end position="478"/>
    </location>
</feature>
<evidence type="ECO:0000256" key="1">
    <source>
        <dbReference type="SAM" id="MobiDB-lite"/>
    </source>
</evidence>
<dbReference type="OrthoDB" id="6421631at2759"/>
<feature type="chain" id="PRO_5039913378" evidence="2">
    <location>
        <begin position="24"/>
        <end position="684"/>
    </location>
</feature>
<gene>
    <name evidence="3" type="ORF">HPB48_002984</name>
</gene>
<dbReference type="AlphaFoldDB" id="A0A9J6FDS5"/>
<feature type="compositionally biased region" description="Basic and acidic residues" evidence="1">
    <location>
        <begin position="370"/>
        <end position="379"/>
    </location>
</feature>
<dbReference type="VEuPathDB" id="VectorBase:HLOH_040950"/>
<feature type="region of interest" description="Disordered" evidence="1">
    <location>
        <begin position="463"/>
        <end position="684"/>
    </location>
</feature>
<feature type="compositionally biased region" description="Basic and acidic residues" evidence="1">
    <location>
        <begin position="648"/>
        <end position="660"/>
    </location>
</feature>
<dbReference type="EMBL" id="JABSTR010000001">
    <property type="protein sequence ID" value="KAH9361122.1"/>
    <property type="molecule type" value="Genomic_DNA"/>
</dbReference>
<feature type="compositionally biased region" description="Basic residues" evidence="1">
    <location>
        <begin position="590"/>
        <end position="601"/>
    </location>
</feature>
<sequence length="684" mass="75849">MAPRLLTTQVLAFTLLGWARVSGRAPTAEAPYPASGTTTAVRVPAAGPSLSPSGSAHSRLSRSPQGLPAGQSDDWSTRLSGAVRSGPPRRKEQPPTTAPSVQGSAMTAPSASVTRPKAVKRPPPSPPAQTATSTERPFLPSQRKPFLPSVSHTSQRPDTPAEPHASSVVYAASNVFPRRAVQRDKNETGQGGEVRIYSSAFSDKLATAHDNRQLTPHSSQGHPQVARRTITIPYQVPQRPLPIPSGLTDIHPDRSRPFKMSQKVAQPLPKTQQDVVTDTEFLVPRLPISLNPPDFFAPTSRTVKKAALFRDQKLPRQPPLSPSSSYRRDEQTANRHNGQGHSNKRGPLKDDVIYSREVPYAGDSSSYEENEQRERHDPVNEASRVPYRRPLFSFPKPIDFGLSKMDQKGCKTTVKELKHVPKDALGTSSSDLHSLFRYKRGAPAEAKMTSIVMTKECFFPDDPADNAAESTPIQTNSPLPHLTSHSSRREYLSSYDPQSRSTHNTPTYDSYYPHPPNPRGQYSGADFPEFRGSKFRTSRFRPPDYGDGKSTYHGGPRYERGFPRSGMDSKSPRGSPSVVFDGQATDERQRHRGSSFHRGWRGSHAGAEGDENETRRQYGHRSSLPDASARESRGPPPPKTMNRSFAFYRRDENPDKDRFVESYSTARRKTFSSDYDSDRDGFFK</sequence>
<evidence type="ECO:0000313" key="4">
    <source>
        <dbReference type="Proteomes" id="UP000821853"/>
    </source>
</evidence>
<evidence type="ECO:0000256" key="2">
    <source>
        <dbReference type="SAM" id="SignalP"/>
    </source>
</evidence>
<feature type="region of interest" description="Disordered" evidence="1">
    <location>
        <begin position="26"/>
        <end position="164"/>
    </location>
</feature>
<name>A0A9J6FDS5_HAELO</name>
<keyword evidence="2" id="KW-0732">Signal</keyword>
<feature type="compositionally biased region" description="Low complexity" evidence="1">
    <location>
        <begin position="44"/>
        <end position="64"/>
    </location>
</feature>
<comment type="caution">
    <text evidence="3">The sequence shown here is derived from an EMBL/GenBank/DDBJ whole genome shotgun (WGS) entry which is preliminary data.</text>
</comment>
<protein>
    <submittedName>
        <fullName evidence="3">Uncharacterized protein</fullName>
    </submittedName>
</protein>
<feature type="compositionally biased region" description="Polar residues" evidence="1">
    <location>
        <begin position="495"/>
        <end position="508"/>
    </location>
</feature>
<accession>A0A9J6FDS5</accession>
<reference evidence="3 4" key="1">
    <citation type="journal article" date="2020" name="Cell">
        <title>Large-Scale Comparative Analyses of Tick Genomes Elucidate Their Genetic Diversity and Vector Capacities.</title>
        <authorList>
            <consortium name="Tick Genome and Microbiome Consortium (TIGMIC)"/>
            <person name="Jia N."/>
            <person name="Wang J."/>
            <person name="Shi W."/>
            <person name="Du L."/>
            <person name="Sun Y."/>
            <person name="Zhan W."/>
            <person name="Jiang J.F."/>
            <person name="Wang Q."/>
            <person name="Zhang B."/>
            <person name="Ji P."/>
            <person name="Bell-Sakyi L."/>
            <person name="Cui X.M."/>
            <person name="Yuan T.T."/>
            <person name="Jiang B.G."/>
            <person name="Yang W.F."/>
            <person name="Lam T.T."/>
            <person name="Chang Q.C."/>
            <person name="Ding S.J."/>
            <person name="Wang X.J."/>
            <person name="Zhu J.G."/>
            <person name="Ruan X.D."/>
            <person name="Zhao L."/>
            <person name="Wei J.T."/>
            <person name="Ye R.Z."/>
            <person name="Que T.C."/>
            <person name="Du C.H."/>
            <person name="Zhou Y.H."/>
            <person name="Cheng J.X."/>
            <person name="Dai P.F."/>
            <person name="Guo W.B."/>
            <person name="Han X.H."/>
            <person name="Huang E.J."/>
            <person name="Li L.F."/>
            <person name="Wei W."/>
            <person name="Gao Y.C."/>
            <person name="Liu J.Z."/>
            <person name="Shao H.Z."/>
            <person name="Wang X."/>
            <person name="Wang C.C."/>
            <person name="Yang T.C."/>
            <person name="Huo Q.B."/>
            <person name="Li W."/>
            <person name="Chen H.Y."/>
            <person name="Chen S.E."/>
            <person name="Zhou L.G."/>
            <person name="Ni X.B."/>
            <person name="Tian J.H."/>
            <person name="Sheng Y."/>
            <person name="Liu T."/>
            <person name="Pan Y.S."/>
            <person name="Xia L.Y."/>
            <person name="Li J."/>
            <person name="Zhao F."/>
            <person name="Cao W.C."/>
        </authorList>
    </citation>
    <scope>NUCLEOTIDE SEQUENCE [LARGE SCALE GENOMIC DNA]</scope>
    <source>
        <strain evidence="3">HaeL-2018</strain>
    </source>
</reference>
<proteinExistence type="predicted"/>
<keyword evidence="4" id="KW-1185">Reference proteome</keyword>
<organism evidence="3 4">
    <name type="scientific">Haemaphysalis longicornis</name>
    <name type="common">Bush tick</name>
    <dbReference type="NCBI Taxonomy" id="44386"/>
    <lineage>
        <taxon>Eukaryota</taxon>
        <taxon>Metazoa</taxon>
        <taxon>Ecdysozoa</taxon>
        <taxon>Arthropoda</taxon>
        <taxon>Chelicerata</taxon>
        <taxon>Arachnida</taxon>
        <taxon>Acari</taxon>
        <taxon>Parasitiformes</taxon>
        <taxon>Ixodida</taxon>
        <taxon>Ixodoidea</taxon>
        <taxon>Ixodidae</taxon>
        <taxon>Haemaphysalinae</taxon>
        <taxon>Haemaphysalis</taxon>
    </lineage>
</organism>